<protein>
    <submittedName>
        <fullName evidence="7">4-hydroxybenzoate polyprenyltransferase</fullName>
    </submittedName>
</protein>
<name>A0A1I7EUV0_9FLAO</name>
<feature type="transmembrane region" description="Helical" evidence="6">
    <location>
        <begin position="174"/>
        <end position="192"/>
    </location>
</feature>
<dbReference type="OrthoDB" id="1142538at2"/>
<evidence type="ECO:0000313" key="7">
    <source>
        <dbReference type="EMBL" id="SFU27678.1"/>
    </source>
</evidence>
<keyword evidence="8" id="KW-1185">Reference proteome</keyword>
<reference evidence="7 8" key="1">
    <citation type="submission" date="2016-10" db="EMBL/GenBank/DDBJ databases">
        <authorList>
            <person name="de Groot N.N."/>
        </authorList>
    </citation>
    <scope>NUCLEOTIDE SEQUENCE [LARGE SCALE GENOMIC DNA]</scope>
    <source>
        <strain evidence="7 8">CGMCC 1.12333</strain>
    </source>
</reference>
<accession>A0A1I7EUV0</accession>
<evidence type="ECO:0000256" key="4">
    <source>
        <dbReference type="ARBA" id="ARBA00022989"/>
    </source>
</evidence>
<feature type="transmembrane region" description="Helical" evidence="6">
    <location>
        <begin position="278"/>
        <end position="299"/>
    </location>
</feature>
<keyword evidence="2" id="KW-1003">Cell membrane</keyword>
<dbReference type="PANTHER" id="PTHR42723:SF1">
    <property type="entry name" value="CHLOROPHYLL SYNTHASE, CHLOROPLASTIC"/>
    <property type="match status" value="1"/>
</dbReference>
<sequence>MSKRRITKIALLKLLSLFSVIRGWNILVITLAQYLASIFILAPDTHSLKEVLLDVKLFMIVTSGALAIAGGYIINNFYDAEKDIINKPLKYKIDRLMRQNTQLIVYFILNLLSVIAASYVSFKAVIFFSLYIFWLWFYSHRLKKIPLVGNIVSATLSIIPFFAVFVYYGNYQHVIFVHAVFLFLLILLRDFVKDLENLTGDLLNDYKTLPVQLGEKWSKYIITFTVLLTLIPGYLLISRYNIGKMEYYFYFASVFLVLFIVLVWKAKGKKGYLILHNILKFIIITGVFSILLVDTSLVINRIL</sequence>
<dbReference type="AlphaFoldDB" id="A0A1I7EUV0"/>
<dbReference type="Proteomes" id="UP000199138">
    <property type="component" value="Unassembled WGS sequence"/>
</dbReference>
<comment type="subcellular location">
    <subcellularLocation>
        <location evidence="1">Membrane</location>
        <topology evidence="1">Multi-pass membrane protein</topology>
    </subcellularLocation>
</comment>
<evidence type="ECO:0000256" key="3">
    <source>
        <dbReference type="ARBA" id="ARBA00022692"/>
    </source>
</evidence>
<evidence type="ECO:0000256" key="5">
    <source>
        <dbReference type="ARBA" id="ARBA00023136"/>
    </source>
</evidence>
<organism evidence="7 8">
    <name type="scientific">Pustulibacterium marinum</name>
    <dbReference type="NCBI Taxonomy" id="1224947"/>
    <lineage>
        <taxon>Bacteria</taxon>
        <taxon>Pseudomonadati</taxon>
        <taxon>Bacteroidota</taxon>
        <taxon>Flavobacteriia</taxon>
        <taxon>Flavobacteriales</taxon>
        <taxon>Flavobacteriaceae</taxon>
        <taxon>Pustulibacterium</taxon>
    </lineage>
</organism>
<keyword evidence="3 6" id="KW-0812">Transmembrane</keyword>
<dbReference type="InterPro" id="IPR050475">
    <property type="entry name" value="Prenyltransferase_related"/>
</dbReference>
<keyword evidence="5 6" id="KW-0472">Membrane</keyword>
<dbReference type="GO" id="GO:0016765">
    <property type="term" value="F:transferase activity, transferring alkyl or aryl (other than methyl) groups"/>
    <property type="evidence" value="ECO:0007669"/>
    <property type="project" value="InterPro"/>
</dbReference>
<evidence type="ECO:0000256" key="6">
    <source>
        <dbReference type="SAM" id="Phobius"/>
    </source>
</evidence>
<feature type="transmembrane region" description="Helical" evidence="6">
    <location>
        <begin position="145"/>
        <end position="168"/>
    </location>
</feature>
<dbReference type="Gene3D" id="1.10.357.140">
    <property type="entry name" value="UbiA prenyltransferase"/>
    <property type="match status" value="1"/>
</dbReference>
<dbReference type="InterPro" id="IPR000537">
    <property type="entry name" value="UbiA_prenyltransferase"/>
</dbReference>
<gene>
    <name evidence="7" type="ORF">SAMN05216480_101255</name>
</gene>
<feature type="transmembrane region" description="Helical" evidence="6">
    <location>
        <begin position="21"/>
        <end position="42"/>
    </location>
</feature>
<feature type="transmembrane region" description="Helical" evidence="6">
    <location>
        <begin position="99"/>
        <end position="116"/>
    </location>
</feature>
<dbReference type="Pfam" id="PF01040">
    <property type="entry name" value="UbiA"/>
    <property type="match status" value="1"/>
</dbReference>
<feature type="transmembrane region" description="Helical" evidence="6">
    <location>
        <begin position="217"/>
        <end position="235"/>
    </location>
</feature>
<feature type="transmembrane region" description="Helical" evidence="6">
    <location>
        <begin position="57"/>
        <end position="78"/>
    </location>
</feature>
<keyword evidence="4 6" id="KW-1133">Transmembrane helix</keyword>
<evidence type="ECO:0000313" key="8">
    <source>
        <dbReference type="Proteomes" id="UP000199138"/>
    </source>
</evidence>
<proteinExistence type="predicted"/>
<dbReference type="GO" id="GO:0016020">
    <property type="term" value="C:membrane"/>
    <property type="evidence" value="ECO:0007669"/>
    <property type="project" value="UniProtKB-SubCell"/>
</dbReference>
<dbReference type="STRING" id="1224947.SAMN05216480_101255"/>
<dbReference type="RefSeq" id="WP_093021893.1">
    <property type="nucleotide sequence ID" value="NZ_FPBK01000001.1"/>
</dbReference>
<evidence type="ECO:0000256" key="1">
    <source>
        <dbReference type="ARBA" id="ARBA00004141"/>
    </source>
</evidence>
<feature type="transmembrane region" description="Helical" evidence="6">
    <location>
        <begin position="247"/>
        <end position="266"/>
    </location>
</feature>
<keyword evidence="7" id="KW-0808">Transferase</keyword>
<dbReference type="InterPro" id="IPR044878">
    <property type="entry name" value="UbiA_sf"/>
</dbReference>
<evidence type="ECO:0000256" key="2">
    <source>
        <dbReference type="ARBA" id="ARBA00022475"/>
    </source>
</evidence>
<dbReference type="PANTHER" id="PTHR42723">
    <property type="entry name" value="CHLOROPHYLL SYNTHASE"/>
    <property type="match status" value="1"/>
</dbReference>
<dbReference type="EMBL" id="FPBK01000001">
    <property type="protein sequence ID" value="SFU27678.1"/>
    <property type="molecule type" value="Genomic_DNA"/>
</dbReference>
<dbReference type="CDD" id="cd13961">
    <property type="entry name" value="PT_UbiA_DGGGPS"/>
    <property type="match status" value="1"/>
</dbReference>